<organism evidence="1 2">
    <name type="scientific">Amycolatopsis samaneae</name>
    <dbReference type="NCBI Taxonomy" id="664691"/>
    <lineage>
        <taxon>Bacteria</taxon>
        <taxon>Bacillati</taxon>
        <taxon>Actinomycetota</taxon>
        <taxon>Actinomycetes</taxon>
        <taxon>Pseudonocardiales</taxon>
        <taxon>Pseudonocardiaceae</taxon>
        <taxon>Amycolatopsis</taxon>
    </lineage>
</organism>
<dbReference type="EMBL" id="JBHUKU010000025">
    <property type="protein sequence ID" value="MFD2464312.1"/>
    <property type="molecule type" value="Genomic_DNA"/>
</dbReference>
<sequence length="126" mass="14206">MPTISPTNPPRVLPTITRLHVLCLLSQHEWRRHQYLCQATGSTKDQFRRHLDVLLSGGYVTASRGRGRACLLRLTPFGAQQRDRYLAMLGALFHHAAQQTAVARVARPDWFVTVDDPTDPLPKAKP</sequence>
<reference evidence="2" key="1">
    <citation type="journal article" date="2019" name="Int. J. Syst. Evol. Microbiol.">
        <title>The Global Catalogue of Microorganisms (GCM) 10K type strain sequencing project: providing services to taxonomists for standard genome sequencing and annotation.</title>
        <authorList>
            <consortium name="The Broad Institute Genomics Platform"/>
            <consortium name="The Broad Institute Genome Sequencing Center for Infectious Disease"/>
            <person name="Wu L."/>
            <person name="Ma J."/>
        </authorList>
    </citation>
    <scope>NUCLEOTIDE SEQUENCE [LARGE SCALE GENOMIC DNA]</scope>
    <source>
        <strain evidence="2">CGMCC 4.7643</strain>
    </source>
</reference>
<keyword evidence="2" id="KW-1185">Reference proteome</keyword>
<dbReference type="Gene3D" id="1.10.10.10">
    <property type="entry name" value="Winged helix-like DNA-binding domain superfamily/Winged helix DNA-binding domain"/>
    <property type="match status" value="1"/>
</dbReference>
<dbReference type="SUPFAM" id="SSF46785">
    <property type="entry name" value="Winged helix' DNA-binding domain"/>
    <property type="match status" value="1"/>
</dbReference>
<dbReference type="Proteomes" id="UP001597419">
    <property type="component" value="Unassembled WGS sequence"/>
</dbReference>
<dbReference type="RefSeq" id="WP_345404982.1">
    <property type="nucleotide sequence ID" value="NZ_BAABHG010000017.1"/>
</dbReference>
<name>A0ABW5GUU1_9PSEU</name>
<proteinExistence type="predicted"/>
<gene>
    <name evidence="1" type="ORF">ACFSYJ_37240</name>
</gene>
<accession>A0ABW5GUU1</accession>
<protein>
    <submittedName>
        <fullName evidence="1">Transcriptional regulator</fullName>
    </submittedName>
</protein>
<comment type="caution">
    <text evidence="1">The sequence shown here is derived from an EMBL/GenBank/DDBJ whole genome shotgun (WGS) entry which is preliminary data.</text>
</comment>
<evidence type="ECO:0000313" key="1">
    <source>
        <dbReference type="EMBL" id="MFD2464312.1"/>
    </source>
</evidence>
<dbReference type="InterPro" id="IPR036390">
    <property type="entry name" value="WH_DNA-bd_sf"/>
</dbReference>
<dbReference type="InterPro" id="IPR036388">
    <property type="entry name" value="WH-like_DNA-bd_sf"/>
</dbReference>
<evidence type="ECO:0000313" key="2">
    <source>
        <dbReference type="Proteomes" id="UP001597419"/>
    </source>
</evidence>